<feature type="region of interest" description="Disordered" evidence="1">
    <location>
        <begin position="96"/>
        <end position="116"/>
    </location>
</feature>
<dbReference type="AlphaFoldDB" id="A0A1Y1ZEY2"/>
<evidence type="ECO:0000313" key="3">
    <source>
        <dbReference type="EMBL" id="ORY08527.1"/>
    </source>
</evidence>
<protein>
    <submittedName>
        <fullName evidence="3">Uncharacterized protein</fullName>
    </submittedName>
</protein>
<proteinExistence type="predicted"/>
<sequence length="318" mass="36048">MGLPHPLSIIEGPSRDVCDGKLCVRVADLKQIFESSLKRTYDLIADQVHEAKKSEKAALKVRIRFPWNYSQLPSQHFDRKKSHRWSAVVRSAPAKGLEDDDRTPIQHPKCRRHYGTNSNQFLKPGVHRKVDTFVFEYSGYKMDLSTTSATDSSLEANWKFWPGKNREGTIDFLASEKNEAPQTTSDLTVYKVARLEVDLKSITESLLIHKRCASGQVFHEVKCKIQVSLQNSLDFSLTIDGIPYGSVMRNTNRALWIGFVYVVAVFLSSVGTSHLLIFFGCPIRVANRCIQVFLHLKIVCKAHRNRGPAESTRERNSA</sequence>
<organism evidence="3 4">
    <name type="scientific">Clohesyomyces aquaticus</name>
    <dbReference type="NCBI Taxonomy" id="1231657"/>
    <lineage>
        <taxon>Eukaryota</taxon>
        <taxon>Fungi</taxon>
        <taxon>Dikarya</taxon>
        <taxon>Ascomycota</taxon>
        <taxon>Pezizomycotina</taxon>
        <taxon>Dothideomycetes</taxon>
        <taxon>Pleosporomycetidae</taxon>
        <taxon>Pleosporales</taxon>
        <taxon>Lindgomycetaceae</taxon>
        <taxon>Clohesyomyces</taxon>
    </lineage>
</organism>
<dbReference type="STRING" id="1231657.A0A1Y1ZEY2"/>
<evidence type="ECO:0000313" key="4">
    <source>
        <dbReference type="Proteomes" id="UP000193144"/>
    </source>
</evidence>
<accession>A0A1Y1ZEY2</accession>
<feature type="transmembrane region" description="Helical" evidence="2">
    <location>
        <begin position="254"/>
        <end position="279"/>
    </location>
</feature>
<keyword evidence="2" id="KW-1133">Transmembrane helix</keyword>
<name>A0A1Y1ZEY2_9PLEO</name>
<keyword evidence="4" id="KW-1185">Reference proteome</keyword>
<dbReference type="Proteomes" id="UP000193144">
    <property type="component" value="Unassembled WGS sequence"/>
</dbReference>
<dbReference type="EMBL" id="MCFA01000099">
    <property type="protein sequence ID" value="ORY08527.1"/>
    <property type="molecule type" value="Genomic_DNA"/>
</dbReference>
<keyword evidence="2" id="KW-0812">Transmembrane</keyword>
<gene>
    <name evidence="3" type="ORF">BCR34DRAFT_589921</name>
</gene>
<keyword evidence="2" id="KW-0472">Membrane</keyword>
<reference evidence="3 4" key="1">
    <citation type="submission" date="2016-07" db="EMBL/GenBank/DDBJ databases">
        <title>Pervasive Adenine N6-methylation of Active Genes in Fungi.</title>
        <authorList>
            <consortium name="DOE Joint Genome Institute"/>
            <person name="Mondo S.J."/>
            <person name="Dannebaum R.O."/>
            <person name="Kuo R.C."/>
            <person name="Labutti K."/>
            <person name="Haridas S."/>
            <person name="Kuo A."/>
            <person name="Salamov A."/>
            <person name="Ahrendt S.R."/>
            <person name="Lipzen A."/>
            <person name="Sullivan W."/>
            <person name="Andreopoulos W.B."/>
            <person name="Clum A."/>
            <person name="Lindquist E."/>
            <person name="Daum C."/>
            <person name="Ramamoorthy G.K."/>
            <person name="Gryganskyi A."/>
            <person name="Culley D."/>
            <person name="Magnuson J.K."/>
            <person name="James T.Y."/>
            <person name="O'Malley M.A."/>
            <person name="Stajich J.E."/>
            <person name="Spatafora J.W."/>
            <person name="Visel A."/>
            <person name="Grigoriev I.V."/>
        </authorList>
    </citation>
    <scope>NUCLEOTIDE SEQUENCE [LARGE SCALE GENOMIC DNA]</scope>
    <source>
        <strain evidence="3 4">CBS 115471</strain>
    </source>
</reference>
<evidence type="ECO:0000256" key="1">
    <source>
        <dbReference type="SAM" id="MobiDB-lite"/>
    </source>
</evidence>
<evidence type="ECO:0000256" key="2">
    <source>
        <dbReference type="SAM" id="Phobius"/>
    </source>
</evidence>
<dbReference type="OrthoDB" id="2963168at2759"/>
<comment type="caution">
    <text evidence="3">The sequence shown here is derived from an EMBL/GenBank/DDBJ whole genome shotgun (WGS) entry which is preliminary data.</text>
</comment>